<reference evidence="1" key="1">
    <citation type="submission" date="2021-01" db="EMBL/GenBank/DDBJ databases">
        <title>Whole genome shotgun sequence of Virgisporangium ochraceum NBRC 16418.</title>
        <authorList>
            <person name="Komaki H."/>
            <person name="Tamura T."/>
        </authorList>
    </citation>
    <scope>NUCLEOTIDE SEQUENCE</scope>
    <source>
        <strain evidence="1">NBRC 16418</strain>
    </source>
</reference>
<keyword evidence="2" id="KW-1185">Reference proteome</keyword>
<proteinExistence type="predicted"/>
<sequence length="127" mass="13184">MGGWVLDVSALVAFVEGSEYAASVRAMAERTGRTLLVPLPALAAAAQRRPGLDPGGRLTALLAEPMVVAVDGAAAAGPLFDRLVSRASGDRLAAMVVLLATERGWPVLTDRGESLARLRPDLLVIPS</sequence>
<protein>
    <submittedName>
        <fullName evidence="1">Uncharacterized protein</fullName>
    </submittedName>
</protein>
<comment type="caution">
    <text evidence="1">The sequence shown here is derived from an EMBL/GenBank/DDBJ whole genome shotgun (WGS) entry which is preliminary data.</text>
</comment>
<evidence type="ECO:0000313" key="1">
    <source>
        <dbReference type="EMBL" id="GIJ65387.1"/>
    </source>
</evidence>
<accession>A0A8J3ZJT2</accession>
<dbReference type="Proteomes" id="UP000635606">
    <property type="component" value="Unassembled WGS sequence"/>
</dbReference>
<dbReference type="EMBL" id="BOPH01000003">
    <property type="protein sequence ID" value="GIJ65387.1"/>
    <property type="molecule type" value="Genomic_DNA"/>
</dbReference>
<gene>
    <name evidence="1" type="ORF">Voc01_003040</name>
</gene>
<evidence type="ECO:0000313" key="2">
    <source>
        <dbReference type="Proteomes" id="UP000635606"/>
    </source>
</evidence>
<name>A0A8J3ZJT2_9ACTN</name>
<organism evidence="1 2">
    <name type="scientific">Virgisporangium ochraceum</name>
    <dbReference type="NCBI Taxonomy" id="65505"/>
    <lineage>
        <taxon>Bacteria</taxon>
        <taxon>Bacillati</taxon>
        <taxon>Actinomycetota</taxon>
        <taxon>Actinomycetes</taxon>
        <taxon>Micromonosporales</taxon>
        <taxon>Micromonosporaceae</taxon>
        <taxon>Virgisporangium</taxon>
    </lineage>
</organism>
<dbReference type="AlphaFoldDB" id="A0A8J3ZJT2"/>